<protein>
    <submittedName>
        <fullName evidence="1">Uncharacterized protein</fullName>
    </submittedName>
</protein>
<evidence type="ECO:0000313" key="4">
    <source>
        <dbReference type="Proteomes" id="UP000663834"/>
    </source>
</evidence>
<comment type="caution">
    <text evidence="1">The sequence shown here is derived from an EMBL/GenBank/DDBJ whole genome shotgun (WGS) entry which is preliminary data.</text>
</comment>
<evidence type="ECO:0000313" key="1">
    <source>
        <dbReference type="EMBL" id="CAF1633297.1"/>
    </source>
</evidence>
<dbReference type="Proteomes" id="UP000663834">
    <property type="component" value="Unassembled WGS sequence"/>
</dbReference>
<evidence type="ECO:0000313" key="2">
    <source>
        <dbReference type="EMBL" id="CAF4294588.1"/>
    </source>
</evidence>
<accession>A0A816DI33</accession>
<sequence length="433" mass="49165">MHFNAEAASQNKKTVQCYICLQYNHIAKYCKTKQQICAKCGDNHRIEQCTAANDAIKCNNCKGKHLATANDFPNFLEQKKRMLNLINQYSSTSSPTTTTPLLHDRNEFPSLPNMYQSQQGHLHYDIFDELINLLTTKMEKIIEETTKRLFETLINNDATSSSSFSDSDEDIHILQELLDDDLIECVEDDSPTFEINDYEAKLDWILGSQPLLSFITNVETHPTIGTINGHELLTFDITIGAEPKATSPRLSLNFKIVKWPKFRSKLAQQLTLWNNDLSLNSPLDVEDYSILIANSIMLATQEAVPTSTPPSKSYALTKGSSKFLHATSHTTTLFADYFENDVYSCTDDTLPFHDQVTSQASNIKNNNITFSNTRKWKQITIEEVKYHIKQLRNSSAGPGNIHNRCLKNSSELLIQHLTKLFNQILKQGYIPTK</sequence>
<reference evidence="1" key="1">
    <citation type="submission" date="2021-02" db="EMBL/GenBank/DDBJ databases">
        <authorList>
            <person name="Nowell W R."/>
        </authorList>
    </citation>
    <scope>NUCLEOTIDE SEQUENCE</scope>
</reference>
<dbReference type="OrthoDB" id="3039988at2759"/>
<gene>
    <name evidence="3" type="ORF">GIL414_LOCUS29499</name>
    <name evidence="1" type="ORF">KQP761_LOCUS26604</name>
    <name evidence="2" type="ORF">SMN809_LOCUS25824</name>
</gene>
<dbReference type="Proteomes" id="UP000681720">
    <property type="component" value="Unassembled WGS sequence"/>
</dbReference>
<proteinExistence type="predicted"/>
<organism evidence="1 4">
    <name type="scientific">Rotaria magnacalcarata</name>
    <dbReference type="NCBI Taxonomy" id="392030"/>
    <lineage>
        <taxon>Eukaryota</taxon>
        <taxon>Metazoa</taxon>
        <taxon>Spiralia</taxon>
        <taxon>Gnathifera</taxon>
        <taxon>Rotifera</taxon>
        <taxon>Eurotatoria</taxon>
        <taxon>Bdelloidea</taxon>
        <taxon>Philodinida</taxon>
        <taxon>Philodinidae</taxon>
        <taxon>Rotaria</taxon>
    </lineage>
</organism>
<dbReference type="AlphaFoldDB" id="A0A816DI33"/>
<evidence type="ECO:0000313" key="3">
    <source>
        <dbReference type="EMBL" id="CAF4385718.1"/>
    </source>
</evidence>
<dbReference type="Gene3D" id="4.10.60.10">
    <property type="entry name" value="Zinc finger, CCHC-type"/>
    <property type="match status" value="1"/>
</dbReference>
<dbReference type="EMBL" id="CAJOBI010035091">
    <property type="protein sequence ID" value="CAF4294588.1"/>
    <property type="molecule type" value="Genomic_DNA"/>
</dbReference>
<dbReference type="EMBL" id="CAJNOW010014534">
    <property type="protein sequence ID" value="CAF1633297.1"/>
    <property type="molecule type" value="Genomic_DNA"/>
</dbReference>
<name>A0A816DI33_9BILA</name>
<dbReference type="EMBL" id="CAJOBJ010053648">
    <property type="protein sequence ID" value="CAF4385718.1"/>
    <property type="molecule type" value="Genomic_DNA"/>
</dbReference>
<dbReference type="Proteomes" id="UP000676336">
    <property type="component" value="Unassembled WGS sequence"/>
</dbReference>